<sequence length="232" mass="26129">MPTPGLLYVGSAIKDPVLTEDVFIKWYDEVHIPEVLATGFSAAFRYKNTNASADFPNLVLYTMPDLDLFNPDMKNAKMSHDTLPGGRSHFELCNFDTRVYEKIQTFEGQTPKEGRAAKCIIAVAMEPAEGEEADKDFDSWYRLQHLDMLSTVSGYRRSTRYKLKLSPTAEATGKDLPRYLALHEYDRTDIPQDQIKLAVGTEWSKKVIAGAKAFVRDVYVLQHEAGDAAVKL</sequence>
<proteinExistence type="predicted"/>
<dbReference type="Proteomes" id="UP000774617">
    <property type="component" value="Unassembled WGS sequence"/>
</dbReference>
<protein>
    <recommendedName>
        <fullName evidence="3">Dimeric alpha-beta barrel</fullName>
    </recommendedName>
</protein>
<gene>
    <name evidence="1" type="ORF">B0J12DRAFT_37996</name>
</gene>
<organism evidence="1 2">
    <name type="scientific">Macrophomina phaseolina</name>
    <dbReference type="NCBI Taxonomy" id="35725"/>
    <lineage>
        <taxon>Eukaryota</taxon>
        <taxon>Fungi</taxon>
        <taxon>Dikarya</taxon>
        <taxon>Ascomycota</taxon>
        <taxon>Pezizomycotina</taxon>
        <taxon>Dothideomycetes</taxon>
        <taxon>Dothideomycetes incertae sedis</taxon>
        <taxon>Botryosphaeriales</taxon>
        <taxon>Botryosphaeriaceae</taxon>
        <taxon>Macrophomina</taxon>
    </lineage>
</organism>
<accession>A0ABQ8GZ09</accession>
<reference evidence="1 2" key="1">
    <citation type="journal article" date="2021" name="Nat. Commun.">
        <title>Genetic determinants of endophytism in the Arabidopsis root mycobiome.</title>
        <authorList>
            <person name="Mesny F."/>
            <person name="Miyauchi S."/>
            <person name="Thiergart T."/>
            <person name="Pickel B."/>
            <person name="Atanasova L."/>
            <person name="Karlsson M."/>
            <person name="Huettel B."/>
            <person name="Barry K.W."/>
            <person name="Haridas S."/>
            <person name="Chen C."/>
            <person name="Bauer D."/>
            <person name="Andreopoulos W."/>
            <person name="Pangilinan J."/>
            <person name="LaButti K."/>
            <person name="Riley R."/>
            <person name="Lipzen A."/>
            <person name="Clum A."/>
            <person name="Drula E."/>
            <person name="Henrissat B."/>
            <person name="Kohler A."/>
            <person name="Grigoriev I.V."/>
            <person name="Martin F.M."/>
            <person name="Hacquard S."/>
        </authorList>
    </citation>
    <scope>NUCLEOTIDE SEQUENCE [LARGE SCALE GENOMIC DNA]</scope>
    <source>
        <strain evidence="1 2">MPI-SDFR-AT-0080</strain>
    </source>
</reference>
<evidence type="ECO:0000313" key="1">
    <source>
        <dbReference type="EMBL" id="KAH7065500.1"/>
    </source>
</evidence>
<keyword evidence="2" id="KW-1185">Reference proteome</keyword>
<comment type="caution">
    <text evidence="1">The sequence shown here is derived from an EMBL/GenBank/DDBJ whole genome shotgun (WGS) entry which is preliminary data.</text>
</comment>
<evidence type="ECO:0000313" key="2">
    <source>
        <dbReference type="Proteomes" id="UP000774617"/>
    </source>
</evidence>
<evidence type="ECO:0008006" key="3">
    <source>
        <dbReference type="Google" id="ProtNLM"/>
    </source>
</evidence>
<dbReference type="EMBL" id="JAGTJR010000001">
    <property type="protein sequence ID" value="KAH7065500.1"/>
    <property type="molecule type" value="Genomic_DNA"/>
</dbReference>
<name>A0ABQ8GZ09_9PEZI</name>